<name>A0AA49GM62_9BACT</name>
<feature type="compositionally biased region" description="Basic and acidic residues" evidence="3">
    <location>
        <begin position="81"/>
        <end position="93"/>
    </location>
</feature>
<gene>
    <name evidence="4" type="ORF">K4G66_28570</name>
</gene>
<feature type="compositionally biased region" description="Gly residues" evidence="3">
    <location>
        <begin position="95"/>
        <end position="105"/>
    </location>
</feature>
<feature type="compositionally biased region" description="Polar residues" evidence="3">
    <location>
        <begin position="41"/>
        <end position="50"/>
    </location>
</feature>
<dbReference type="HAMAP" id="MF_01232">
    <property type="entry name" value="UPF0229"/>
    <property type="match status" value="1"/>
</dbReference>
<protein>
    <recommendedName>
        <fullName evidence="1">UPF0229 protein K4G66_28570</fullName>
    </recommendedName>
</protein>
<evidence type="ECO:0000256" key="3">
    <source>
        <dbReference type="SAM" id="MobiDB-lite"/>
    </source>
</evidence>
<dbReference type="AlphaFoldDB" id="A0AA49GM62"/>
<dbReference type="NCBIfam" id="NF003707">
    <property type="entry name" value="PRK05325.1-2"/>
    <property type="match status" value="1"/>
</dbReference>
<evidence type="ECO:0000313" key="4">
    <source>
        <dbReference type="EMBL" id="WKN36319.1"/>
    </source>
</evidence>
<proteinExistence type="inferred from homology"/>
<comment type="similarity">
    <text evidence="1">Belongs to the UPF0229 family.</text>
</comment>
<feature type="compositionally biased region" description="Basic and acidic residues" evidence="3">
    <location>
        <begin position="60"/>
        <end position="72"/>
    </location>
</feature>
<feature type="region of interest" description="Disordered" evidence="3">
    <location>
        <begin position="41"/>
        <end position="111"/>
    </location>
</feature>
<dbReference type="InterPro" id="IPR006698">
    <property type="entry name" value="UPF0229"/>
</dbReference>
<feature type="region of interest" description="Disordered" evidence="3">
    <location>
        <begin position="1"/>
        <end position="21"/>
    </location>
</feature>
<evidence type="ECO:0000256" key="2">
    <source>
        <dbReference type="SAM" id="Coils"/>
    </source>
</evidence>
<accession>A0AA49GM62</accession>
<dbReference type="EMBL" id="CP120682">
    <property type="protein sequence ID" value="WKN36319.1"/>
    <property type="molecule type" value="Genomic_DNA"/>
</dbReference>
<reference evidence="4" key="2">
    <citation type="journal article" date="2024" name="Antonie Van Leeuwenhoek">
        <title>Roseihalotalea indica gen. nov., sp. nov., a halophilic Bacteroidetes from mesopelagic Southwest Indian Ocean with higher carbohydrate metabolic potential.</title>
        <authorList>
            <person name="Chen B."/>
            <person name="Zhang M."/>
            <person name="Lin D."/>
            <person name="Ye J."/>
            <person name="Tang K."/>
        </authorList>
    </citation>
    <scope>NUCLEOTIDE SEQUENCE</scope>
    <source>
        <strain evidence="4">TK19036</strain>
    </source>
</reference>
<keyword evidence="2" id="KW-0175">Coiled coil</keyword>
<organism evidence="4">
    <name type="scientific">Roseihalotalea indica</name>
    <dbReference type="NCBI Taxonomy" id="2867963"/>
    <lineage>
        <taxon>Bacteria</taxon>
        <taxon>Pseudomonadati</taxon>
        <taxon>Bacteroidota</taxon>
        <taxon>Cytophagia</taxon>
        <taxon>Cytophagales</taxon>
        <taxon>Catalimonadaceae</taxon>
        <taxon>Roseihalotalea</taxon>
    </lineage>
</organism>
<dbReference type="PANTHER" id="PTHR30510">
    <property type="entry name" value="UPF0229 PROTEIN YEAH"/>
    <property type="match status" value="1"/>
</dbReference>
<dbReference type="Pfam" id="PF04285">
    <property type="entry name" value="DUF444"/>
    <property type="match status" value="1"/>
</dbReference>
<evidence type="ECO:0000256" key="1">
    <source>
        <dbReference type="HAMAP-Rule" id="MF_01232"/>
    </source>
</evidence>
<sequence>MSNSNIIDRRKNTKGKSINNRQKFLKRVEDQIHKAIPDIISQESIKDSSQGGKVKVPVKGVKEPSFRHDSHSGQKHYVRPGNDKFNEGDKVPKPEGGGQGAGQGRGSNSPEVTEDDFVVILSRDEFLKYFFDDLELPNLVKKYMQSTVSFKNQRAGYTKNSVPSRLNIKTSYRQSLARQISIRGAYNNKIQKLEQKLAEVTDDAEKELLLAELEKYKRMRDTIPFFDDVDLRYNHFERVPEPTTAAVMFCIMDVSASMGYHEKDIAKRFFTLLYIFLTRQYQRVEIVFIRHHTEAKEVDEEEFFNSRESGGTIVAPSLKLMKKIADERYSGSMWNIYCCQASDGDVWSNGDAIECSQLLKNEILPTVQYMAYIEIKNRGLEGYLWHAYKRLRGQDNFAMRNINDVSQIWPVFRALFKKKNLIEESKETAE</sequence>
<feature type="coiled-coil region" evidence="2">
    <location>
        <begin position="183"/>
        <end position="210"/>
    </location>
</feature>
<dbReference type="PANTHER" id="PTHR30510:SF2">
    <property type="entry name" value="UPF0229 PROTEIN YEAH"/>
    <property type="match status" value="1"/>
</dbReference>
<reference evidence="4" key="1">
    <citation type="journal article" date="2023" name="Comput. Struct. Biotechnol. J.">
        <title>Discovery of a novel marine Bacteroidetes with a rich repertoire of carbohydrate-active enzymes.</title>
        <authorList>
            <person name="Chen B."/>
            <person name="Liu G."/>
            <person name="Chen Q."/>
            <person name="Wang H."/>
            <person name="Liu L."/>
            <person name="Tang K."/>
        </authorList>
    </citation>
    <scope>NUCLEOTIDE SEQUENCE</scope>
    <source>
        <strain evidence="4">TK19036</strain>
    </source>
</reference>
<dbReference type="NCBIfam" id="NF003708">
    <property type="entry name" value="PRK05325.1-3"/>
    <property type="match status" value="1"/>
</dbReference>